<evidence type="ECO:0000259" key="1">
    <source>
        <dbReference type="Pfam" id="PF01968"/>
    </source>
</evidence>
<organism evidence="3 4">
    <name type="scientific">Rubellimicrobium roseum</name>
    <dbReference type="NCBI Taxonomy" id="687525"/>
    <lineage>
        <taxon>Bacteria</taxon>
        <taxon>Pseudomonadati</taxon>
        <taxon>Pseudomonadota</taxon>
        <taxon>Alphaproteobacteria</taxon>
        <taxon>Rhodobacterales</taxon>
        <taxon>Roseobacteraceae</taxon>
        <taxon>Rubellimicrobium</taxon>
    </lineage>
</organism>
<dbReference type="PANTHER" id="PTHR11365">
    <property type="entry name" value="5-OXOPROLINASE RELATED"/>
    <property type="match status" value="1"/>
</dbReference>
<dbReference type="Pfam" id="PF05378">
    <property type="entry name" value="Hydant_A_N"/>
    <property type="match status" value="1"/>
</dbReference>
<feature type="domain" description="Hydantoinase/oxoprolinase N-terminal" evidence="2">
    <location>
        <begin position="5"/>
        <end position="169"/>
    </location>
</feature>
<dbReference type="OrthoDB" id="9814788at2"/>
<reference evidence="3 4" key="1">
    <citation type="submission" date="2019-06" db="EMBL/GenBank/DDBJ databases">
        <authorList>
            <person name="Jiang L."/>
        </authorList>
    </citation>
    <scope>NUCLEOTIDE SEQUENCE [LARGE SCALE GENOMIC DNA]</scope>
    <source>
        <strain evidence="3 4">YIM 48858</strain>
    </source>
</reference>
<dbReference type="InterPro" id="IPR045079">
    <property type="entry name" value="Oxoprolinase-like"/>
</dbReference>
<dbReference type="Proteomes" id="UP000305709">
    <property type="component" value="Unassembled WGS sequence"/>
</dbReference>
<dbReference type="InterPro" id="IPR008040">
    <property type="entry name" value="Hydant_A_N"/>
</dbReference>
<name>A0A5C4NLF1_9RHOB</name>
<dbReference type="GO" id="GO:0005829">
    <property type="term" value="C:cytosol"/>
    <property type="evidence" value="ECO:0007669"/>
    <property type="project" value="TreeGrafter"/>
</dbReference>
<dbReference type="AlphaFoldDB" id="A0A5C4NLF1"/>
<evidence type="ECO:0000313" key="4">
    <source>
        <dbReference type="Proteomes" id="UP000305709"/>
    </source>
</evidence>
<dbReference type="SUPFAM" id="SSF53067">
    <property type="entry name" value="Actin-like ATPase domain"/>
    <property type="match status" value="1"/>
</dbReference>
<feature type="domain" description="Hydantoinase A/oxoprolinase" evidence="1">
    <location>
        <begin position="189"/>
        <end position="334"/>
    </location>
</feature>
<dbReference type="GO" id="GO:0017168">
    <property type="term" value="F:5-oxoprolinase (ATP-hydrolyzing) activity"/>
    <property type="evidence" value="ECO:0007669"/>
    <property type="project" value="TreeGrafter"/>
</dbReference>
<sequence length="668" mass="68903">MTVLLGVDTGGTYTDAALLDEGETRVLARAKALTSRPDLSIGVGAAIDAVLAQAGVAPSQVALVSLSTTLATNALVEGQGGRAALLAIGFDEGDLGRDGLPEALRGDPLIRLRGGHDHGGNEVAPLDMAGLETALRALPEGLTGLAVAARFATRNPAHEIAARDLARRVTGLPVTCSHELSSALGGPRRALTALLNARLIGLIDRLVAACEGHLRAVGIRAPLMVVRGDGALMAAAVAHEKPIETILSGPAASAAGAAWLAREPLALVSDIGGTTTDICLLRDGRPMIDPEGARVGPWRTMVEAVAMRTWGLGGDSEVHLLPGLTGDLNLGPRRVVPVSLLARDHGAMVHRALDAALAQDRVPEDAGRFVLPLWAGALPPGLDARESAVAARLAAGPLPYAQAVLSRPEGTALNRLVARGQAMISAVTPTDAAHVLHLQADFDGEAAQKALALFARRPTGAGDRLAPDAPALARRILDRVTEQTALALLEAAFAEDSRPWAEPEKLARHALAQAGLDGHAGLVRTSLALNLPVVALGASARTHYPAVGLRLGTRVAIPDHAEVANAVGAVVGRVAGSVEATVTSPAPGAFVAHLPSGPQRFADPDEALAALTQALDAEATTRARAAGADEVELRHALDRREAEIEGQRVFVEARLRVTAQGRARLARA</sequence>
<dbReference type="EMBL" id="VDFV01000001">
    <property type="protein sequence ID" value="TNC74942.1"/>
    <property type="molecule type" value="Genomic_DNA"/>
</dbReference>
<evidence type="ECO:0000259" key="2">
    <source>
        <dbReference type="Pfam" id="PF05378"/>
    </source>
</evidence>
<dbReference type="RefSeq" id="WP_139079936.1">
    <property type="nucleotide sequence ID" value="NZ_VDFV01000001.1"/>
</dbReference>
<comment type="caution">
    <text evidence="3">The sequence shown here is derived from an EMBL/GenBank/DDBJ whole genome shotgun (WGS) entry which is preliminary data.</text>
</comment>
<evidence type="ECO:0000313" key="3">
    <source>
        <dbReference type="EMBL" id="TNC74942.1"/>
    </source>
</evidence>
<protein>
    <submittedName>
        <fullName evidence="3">Hydantoinase/oxoprolinase family protein</fullName>
    </submittedName>
</protein>
<dbReference type="GO" id="GO:0006749">
    <property type="term" value="P:glutathione metabolic process"/>
    <property type="evidence" value="ECO:0007669"/>
    <property type="project" value="TreeGrafter"/>
</dbReference>
<gene>
    <name evidence="3" type="ORF">FHG71_02110</name>
</gene>
<dbReference type="Gene3D" id="3.30.420.40">
    <property type="match status" value="1"/>
</dbReference>
<dbReference type="InterPro" id="IPR002821">
    <property type="entry name" value="Hydantoinase_A"/>
</dbReference>
<dbReference type="InterPro" id="IPR043129">
    <property type="entry name" value="ATPase_NBD"/>
</dbReference>
<proteinExistence type="predicted"/>
<keyword evidence="4" id="KW-1185">Reference proteome</keyword>
<accession>A0A5C4NLF1</accession>
<dbReference type="PANTHER" id="PTHR11365:SF2">
    <property type="entry name" value="5-OXOPROLINASE"/>
    <property type="match status" value="1"/>
</dbReference>
<dbReference type="Pfam" id="PF01968">
    <property type="entry name" value="Hydantoinase_A"/>
    <property type="match status" value="1"/>
</dbReference>